<dbReference type="InterPro" id="IPR051396">
    <property type="entry name" value="Bact_Antivir_Def_Nuclease"/>
</dbReference>
<feature type="domain" description="Endonuclease GajA/Old nuclease/RecF-like AAA" evidence="1">
    <location>
        <begin position="1"/>
        <end position="171"/>
    </location>
</feature>
<gene>
    <name evidence="2" type="ORF">ACD_71C00141G0003</name>
</gene>
<dbReference type="Pfam" id="PF13175">
    <property type="entry name" value="AAA_15"/>
    <property type="match status" value="1"/>
</dbReference>
<dbReference type="SUPFAM" id="SSF52540">
    <property type="entry name" value="P-loop containing nucleoside triphosphate hydrolases"/>
    <property type="match status" value="1"/>
</dbReference>
<organism evidence="2">
    <name type="scientific">uncultured bacterium</name>
    <name type="common">gcode 4</name>
    <dbReference type="NCBI Taxonomy" id="1234023"/>
    <lineage>
        <taxon>Bacteria</taxon>
        <taxon>environmental samples</taxon>
    </lineage>
</organism>
<dbReference type="InterPro" id="IPR041685">
    <property type="entry name" value="AAA_GajA/Old/RecF-like"/>
</dbReference>
<dbReference type="PANTHER" id="PTHR43581:SF4">
    <property type="entry name" value="ATP_GTP PHOSPHATASE"/>
    <property type="match status" value="1"/>
</dbReference>
<dbReference type="AlphaFoldDB" id="K1ZJ14"/>
<dbReference type="EMBL" id="AMFJ01028872">
    <property type="protein sequence ID" value="EKD44418.1"/>
    <property type="molecule type" value="Genomic_DNA"/>
</dbReference>
<dbReference type="CDD" id="cd00267">
    <property type="entry name" value="ABC_ATPase"/>
    <property type="match status" value="1"/>
</dbReference>
<reference evidence="2" key="1">
    <citation type="journal article" date="2012" name="Science">
        <title>Fermentation, hydrogen, and sulfur metabolism in multiple uncultivated bacterial phyla.</title>
        <authorList>
            <person name="Wrighton K.C."/>
            <person name="Thomas B.C."/>
            <person name="Sharon I."/>
            <person name="Miller C.S."/>
            <person name="Castelle C.J."/>
            <person name="VerBerkmoes N.C."/>
            <person name="Wilkins M.J."/>
            <person name="Hettich R.L."/>
            <person name="Lipton M.S."/>
            <person name="Williams K.H."/>
            <person name="Long P.E."/>
            <person name="Banfield J.F."/>
        </authorList>
    </citation>
    <scope>NUCLEOTIDE SEQUENCE [LARGE SCALE GENOMIC DNA]</scope>
</reference>
<evidence type="ECO:0000313" key="2">
    <source>
        <dbReference type="EMBL" id="EKD44418.1"/>
    </source>
</evidence>
<evidence type="ECO:0000259" key="1">
    <source>
        <dbReference type="Pfam" id="PF13175"/>
    </source>
</evidence>
<protein>
    <recommendedName>
        <fullName evidence="1">Endonuclease GajA/Old nuclease/RecF-like AAA domain-containing protein</fullName>
    </recommendedName>
</protein>
<sequence>MIKSIELENYRCFYKHKIKFNDLSIVVGKNNAWKSTLIEALRLVSIVTNKYKNLAYKLPPAWFGVPNIIGVNPSLKGIEISLKNIFYNLGTPPVKITVSFNNDLKIELFIGEDYYTHAVLYDEHGKIIKNKIHAKQCIFPEINILPQIWPLKENEDLLNEDYVKSNIYSNRASSHFRNQLQFFYDDFYEIFCKLVQDTWKNIKISGFIKGDKISGQQPGLFIEDGTFVAEVGWIGHGLQMWLQTMWFLARCKEWWTVILDEPDVYLHADLQRKLIRFLKSRFTQVIIATHSIEIISEVDPENILVIDKSKNISEYSTNLPAVQEIINNIGSIQNLELIRCWSSKKFIILEGKVADISILKIIQDKLFSDSEEPFDIIPTTHVEGWSGWQRVIGSKLALKNIKDMSIYCIFDSDYHLEDEKNQRLSEAKVEWINLHIWSRKEIENYLIVPSAILRLILTKYTMGCPCLELVNEKIDQLLEEMKEEISDNYSNEIKNKNKLKDVKTCNKEARTIVNKHWLNNNSKLSIVPGKKMIGALSDWSKGEFGVSFNVTHIARTLNREEIDTELVNVITAIEKKSIFK</sequence>
<dbReference type="InterPro" id="IPR027417">
    <property type="entry name" value="P-loop_NTPase"/>
</dbReference>
<comment type="caution">
    <text evidence="2">The sequence shown here is derived from an EMBL/GenBank/DDBJ whole genome shotgun (WGS) entry which is preliminary data.</text>
</comment>
<dbReference type="Gene3D" id="3.40.50.300">
    <property type="entry name" value="P-loop containing nucleotide triphosphate hydrolases"/>
    <property type="match status" value="1"/>
</dbReference>
<accession>K1ZJ14</accession>
<proteinExistence type="predicted"/>
<name>K1ZJ14_9BACT</name>
<dbReference type="PANTHER" id="PTHR43581">
    <property type="entry name" value="ATP/GTP PHOSPHATASE"/>
    <property type="match status" value="1"/>
</dbReference>